<comment type="caution">
    <text evidence="1">The sequence shown here is derived from an EMBL/GenBank/DDBJ whole genome shotgun (WGS) entry which is preliminary data.</text>
</comment>
<organism evidence="1 2">
    <name type="scientific">Amphibalanus amphitrite</name>
    <name type="common">Striped barnacle</name>
    <name type="synonym">Balanus amphitrite</name>
    <dbReference type="NCBI Taxonomy" id="1232801"/>
    <lineage>
        <taxon>Eukaryota</taxon>
        <taxon>Metazoa</taxon>
        <taxon>Ecdysozoa</taxon>
        <taxon>Arthropoda</taxon>
        <taxon>Crustacea</taxon>
        <taxon>Multicrustacea</taxon>
        <taxon>Cirripedia</taxon>
        <taxon>Thoracica</taxon>
        <taxon>Thoracicalcarea</taxon>
        <taxon>Balanomorpha</taxon>
        <taxon>Balanoidea</taxon>
        <taxon>Balanidae</taxon>
        <taxon>Amphibalaninae</taxon>
        <taxon>Amphibalanus</taxon>
    </lineage>
</organism>
<evidence type="ECO:0000313" key="1">
    <source>
        <dbReference type="EMBL" id="KAF0287045.1"/>
    </source>
</evidence>
<evidence type="ECO:0000313" key="2">
    <source>
        <dbReference type="Proteomes" id="UP000440578"/>
    </source>
</evidence>
<dbReference type="AlphaFoldDB" id="A0A6A4V096"/>
<protein>
    <submittedName>
        <fullName evidence="1">Uncharacterized protein</fullName>
    </submittedName>
</protein>
<gene>
    <name evidence="1" type="ORF">FJT64_014478</name>
</gene>
<dbReference type="EMBL" id="VIIS01002215">
    <property type="protein sequence ID" value="KAF0287045.1"/>
    <property type="molecule type" value="Genomic_DNA"/>
</dbReference>
<sequence>MWAISAVGSVRRRAALAVSWENAAKPTRRADHYTLYQANLKPIHYQVKPGHYPLTPAVTYDPFAHRPDPSSQVSRQTGLAEPASVCTGLTEPASARTGLTEPASVRTGLCQASYRTDLTFPGALRGCARNFYNLATRFEVVFKTQEKINESDVVHHVRFKVTQLGRIGSPSLPSDSGPEKTRYLSPTDVSAASLAPDNVNFISTAEFSAIHPYHFIFDK</sequence>
<keyword evidence="2" id="KW-1185">Reference proteome</keyword>
<reference evidence="1 2" key="1">
    <citation type="submission" date="2019-07" db="EMBL/GenBank/DDBJ databases">
        <title>Draft genome assembly of a fouling barnacle, Amphibalanus amphitrite (Darwin, 1854): The first reference genome for Thecostraca.</title>
        <authorList>
            <person name="Kim W."/>
        </authorList>
    </citation>
    <scope>NUCLEOTIDE SEQUENCE [LARGE SCALE GENOMIC DNA]</scope>
    <source>
        <strain evidence="1">SNU_AA5</strain>
        <tissue evidence="1">Soma without cirri and trophi</tissue>
    </source>
</reference>
<dbReference type="OrthoDB" id="6127067at2759"/>
<name>A0A6A4V096_AMPAM</name>
<accession>A0A6A4V096</accession>
<dbReference type="Proteomes" id="UP000440578">
    <property type="component" value="Unassembled WGS sequence"/>
</dbReference>
<proteinExistence type="predicted"/>